<dbReference type="Proteomes" id="UP000031036">
    <property type="component" value="Unassembled WGS sequence"/>
</dbReference>
<evidence type="ECO:0000313" key="3">
    <source>
        <dbReference type="Proteomes" id="UP000031036"/>
    </source>
</evidence>
<keyword evidence="1" id="KW-1133">Transmembrane helix</keyword>
<evidence type="ECO:0000256" key="1">
    <source>
        <dbReference type="SAM" id="Phobius"/>
    </source>
</evidence>
<reference evidence="2 3" key="1">
    <citation type="submission" date="2014-11" db="EMBL/GenBank/DDBJ databases">
        <title>Genetic blueprint of the zoonotic pathogen Toxocara canis.</title>
        <authorList>
            <person name="Zhu X.-Q."/>
            <person name="Korhonen P.K."/>
            <person name="Cai H."/>
            <person name="Young N.D."/>
            <person name="Nejsum P."/>
            <person name="von Samson-Himmelstjerna G."/>
            <person name="Boag P.R."/>
            <person name="Tan P."/>
            <person name="Li Q."/>
            <person name="Min J."/>
            <person name="Yang Y."/>
            <person name="Wang X."/>
            <person name="Fang X."/>
            <person name="Hall R.S."/>
            <person name="Hofmann A."/>
            <person name="Sternberg P.W."/>
            <person name="Jex A.R."/>
            <person name="Gasser R.B."/>
        </authorList>
    </citation>
    <scope>NUCLEOTIDE SEQUENCE [LARGE SCALE GENOMIC DNA]</scope>
    <source>
        <strain evidence="2">PN_DK_2014</strain>
    </source>
</reference>
<organism evidence="2 3">
    <name type="scientific">Toxocara canis</name>
    <name type="common">Canine roundworm</name>
    <dbReference type="NCBI Taxonomy" id="6265"/>
    <lineage>
        <taxon>Eukaryota</taxon>
        <taxon>Metazoa</taxon>
        <taxon>Ecdysozoa</taxon>
        <taxon>Nematoda</taxon>
        <taxon>Chromadorea</taxon>
        <taxon>Rhabditida</taxon>
        <taxon>Spirurina</taxon>
        <taxon>Ascaridomorpha</taxon>
        <taxon>Ascaridoidea</taxon>
        <taxon>Toxocaridae</taxon>
        <taxon>Toxocara</taxon>
    </lineage>
</organism>
<dbReference type="EMBL" id="JPKZ01001707">
    <property type="protein sequence ID" value="KHN80581.1"/>
    <property type="molecule type" value="Genomic_DNA"/>
</dbReference>
<evidence type="ECO:0000313" key="2">
    <source>
        <dbReference type="EMBL" id="KHN80581.1"/>
    </source>
</evidence>
<protein>
    <submittedName>
        <fullName evidence="2">Uncharacterized protein</fullName>
    </submittedName>
</protein>
<dbReference type="Gene3D" id="1.20.1070.10">
    <property type="entry name" value="Rhodopsin 7-helix transmembrane proteins"/>
    <property type="match status" value="1"/>
</dbReference>
<name>A0A0B2VAQ5_TOXCA</name>
<sequence length="113" mass="12278">MNETSVVPLSRQMADTVEIAFLSIIIVLGTLLNLIIFMQLVRHSRTPTATTSFSSGPYQISSFTLFKLNLCVTDFAILLVHALGKVTLILSKALGPSKSTGAIIPFQMPLLKN</sequence>
<dbReference type="AlphaFoldDB" id="A0A0B2VAQ5"/>
<dbReference type="OrthoDB" id="6435638at2759"/>
<accession>A0A0B2VAQ5</accession>
<feature type="transmembrane region" description="Helical" evidence="1">
    <location>
        <begin position="20"/>
        <end position="41"/>
    </location>
</feature>
<keyword evidence="1" id="KW-0472">Membrane</keyword>
<keyword evidence="3" id="KW-1185">Reference proteome</keyword>
<comment type="caution">
    <text evidence="2">The sequence shown here is derived from an EMBL/GenBank/DDBJ whole genome shotgun (WGS) entry which is preliminary data.</text>
</comment>
<gene>
    <name evidence="2" type="ORF">Tcan_14045</name>
</gene>
<proteinExistence type="predicted"/>
<keyword evidence="1" id="KW-0812">Transmembrane</keyword>